<evidence type="ECO:0000256" key="8">
    <source>
        <dbReference type="ARBA" id="ARBA00022840"/>
    </source>
</evidence>
<dbReference type="Gene3D" id="3.30.460.10">
    <property type="entry name" value="Beta Polymerase, domain 2"/>
    <property type="match status" value="1"/>
</dbReference>
<keyword evidence="5 11" id="KW-0479">Metal-binding</keyword>
<keyword evidence="2 11" id="KW-0808">Transferase</keyword>
<evidence type="ECO:0000256" key="3">
    <source>
        <dbReference type="ARBA" id="ARBA00022694"/>
    </source>
</evidence>
<dbReference type="Gene3D" id="1.10.110.30">
    <property type="match status" value="1"/>
</dbReference>
<comment type="cofactor">
    <cofactor evidence="1 11">
        <name>Mg(2+)</name>
        <dbReference type="ChEBI" id="CHEBI:18420"/>
    </cofactor>
</comment>
<feature type="binding site" evidence="11">
    <location>
        <position position="168"/>
    </location>
    <ligand>
        <name>ATP</name>
        <dbReference type="ChEBI" id="CHEBI:30616"/>
    </ligand>
</feature>
<evidence type="ECO:0000256" key="2">
    <source>
        <dbReference type="ARBA" id="ARBA00022679"/>
    </source>
</evidence>
<dbReference type="RefSeq" id="WP_339960461.1">
    <property type="nucleotide sequence ID" value="NZ_JAWMWH010000001.1"/>
</dbReference>
<dbReference type="GO" id="GO:0004810">
    <property type="term" value="F:CCA tRNA nucleotidyltransferase activity"/>
    <property type="evidence" value="ECO:0007669"/>
    <property type="project" value="UniProtKB-EC"/>
</dbReference>
<dbReference type="InterPro" id="IPR050264">
    <property type="entry name" value="Bact_CCA-adding_enz_type3_sf"/>
</dbReference>
<feature type="domain" description="CCA-adding enzyme C-terminal" evidence="14">
    <location>
        <begin position="248"/>
        <end position="395"/>
    </location>
</feature>
<feature type="binding site" evidence="11">
    <location>
        <position position="45"/>
    </location>
    <ligand>
        <name>Mg(2+)</name>
        <dbReference type="ChEBI" id="CHEBI:18420"/>
    </ligand>
</feature>
<dbReference type="Gene3D" id="1.20.58.560">
    <property type="match status" value="1"/>
</dbReference>
<evidence type="ECO:0000259" key="14">
    <source>
        <dbReference type="Pfam" id="PF13735"/>
    </source>
</evidence>
<feature type="binding site" evidence="11">
    <location>
        <position position="47"/>
    </location>
    <ligand>
        <name>Mg(2+)</name>
        <dbReference type="ChEBI" id="CHEBI:18420"/>
    </ligand>
</feature>
<evidence type="ECO:0000313" key="16">
    <source>
        <dbReference type="Proteomes" id="UP001370590"/>
    </source>
</evidence>
<evidence type="ECO:0000256" key="6">
    <source>
        <dbReference type="ARBA" id="ARBA00022741"/>
    </source>
</evidence>
<comment type="subunit">
    <text evidence="11">Homodimer.</text>
</comment>
<evidence type="ECO:0000313" key="15">
    <source>
        <dbReference type="EMBL" id="MEJ6400657.1"/>
    </source>
</evidence>
<evidence type="ECO:0000256" key="10">
    <source>
        <dbReference type="ARBA" id="ARBA00022884"/>
    </source>
</evidence>
<feature type="binding site" evidence="11">
    <location>
        <position position="165"/>
    </location>
    <ligand>
        <name>CTP</name>
        <dbReference type="ChEBI" id="CHEBI:37563"/>
    </ligand>
</feature>
<dbReference type="Pfam" id="PF13735">
    <property type="entry name" value="tRNA_NucTran2_2"/>
    <property type="match status" value="1"/>
</dbReference>
<dbReference type="HAMAP" id="MF_01263">
    <property type="entry name" value="CCA_bact_type3"/>
    <property type="match status" value="1"/>
</dbReference>
<keyword evidence="9 11" id="KW-0460">Magnesium</keyword>
<feature type="binding site" evidence="11">
    <location>
        <position position="116"/>
    </location>
    <ligand>
        <name>ATP</name>
        <dbReference type="ChEBI" id="CHEBI:30616"/>
    </ligand>
</feature>
<feature type="binding site" evidence="11">
    <location>
        <position position="32"/>
    </location>
    <ligand>
        <name>ATP</name>
        <dbReference type="ChEBI" id="CHEBI:30616"/>
    </ligand>
</feature>
<feature type="binding site" evidence="11">
    <location>
        <position position="35"/>
    </location>
    <ligand>
        <name>CTP</name>
        <dbReference type="ChEBI" id="CHEBI:37563"/>
    </ligand>
</feature>
<reference evidence="15 16" key="1">
    <citation type="submission" date="2023-10" db="EMBL/GenBank/DDBJ databases">
        <title>Nicoliella lavandulae sp. nov. isolated from Lavandula angustifolia flowers.</title>
        <authorList>
            <person name="Alcantara C."/>
            <person name="Zuniga M."/>
            <person name="Landete J.M."/>
            <person name="Monedero V."/>
        </authorList>
    </citation>
    <scope>NUCLEOTIDE SEQUENCE [LARGE SCALE GENOMIC DNA]</scope>
    <source>
        <strain evidence="15 16">Es01</strain>
    </source>
</reference>
<comment type="similarity">
    <text evidence="11">Belongs to the tRNA nucleotidyltransferase/poly(A) polymerase family. Bacterial CCA-adding enzyme type 3 subfamily.</text>
</comment>
<evidence type="ECO:0000259" key="12">
    <source>
        <dbReference type="Pfam" id="PF01743"/>
    </source>
</evidence>
<keyword evidence="6 11" id="KW-0547">Nucleotide-binding</keyword>
<dbReference type="PANTHER" id="PTHR46173">
    <property type="entry name" value="CCA TRNA NUCLEOTIDYLTRANSFERASE 1, MITOCHONDRIAL"/>
    <property type="match status" value="1"/>
</dbReference>
<name>A0ABU8SL71_9LACO</name>
<organism evidence="15 16">
    <name type="scientific">Nicoliella lavandulae</name>
    <dbReference type="NCBI Taxonomy" id="3082954"/>
    <lineage>
        <taxon>Bacteria</taxon>
        <taxon>Bacillati</taxon>
        <taxon>Bacillota</taxon>
        <taxon>Bacilli</taxon>
        <taxon>Lactobacillales</taxon>
        <taxon>Lactobacillaceae</taxon>
        <taxon>Nicoliella</taxon>
    </lineage>
</organism>
<dbReference type="Proteomes" id="UP001370590">
    <property type="component" value="Unassembled WGS sequence"/>
</dbReference>
<feature type="binding site" evidence="11">
    <location>
        <position position="165"/>
    </location>
    <ligand>
        <name>ATP</name>
        <dbReference type="ChEBI" id="CHEBI:30616"/>
    </ligand>
</feature>
<dbReference type="InterPro" id="IPR032810">
    <property type="entry name" value="CCA-adding_enz_C"/>
</dbReference>
<dbReference type="Pfam" id="PF12627">
    <property type="entry name" value="PolyA_pol_RNAbd"/>
    <property type="match status" value="1"/>
</dbReference>
<keyword evidence="3 11" id="KW-0819">tRNA processing</keyword>
<comment type="catalytic activity">
    <reaction evidence="11">
        <text>a tRNA precursor + 2 CTP + ATP = a tRNA with a 3' CCA end + 3 diphosphate</text>
        <dbReference type="Rhea" id="RHEA:14433"/>
        <dbReference type="Rhea" id="RHEA-COMP:10465"/>
        <dbReference type="Rhea" id="RHEA-COMP:10468"/>
        <dbReference type="ChEBI" id="CHEBI:30616"/>
        <dbReference type="ChEBI" id="CHEBI:33019"/>
        <dbReference type="ChEBI" id="CHEBI:37563"/>
        <dbReference type="ChEBI" id="CHEBI:74896"/>
        <dbReference type="ChEBI" id="CHEBI:83071"/>
        <dbReference type="EC" id="2.7.7.72"/>
    </reaction>
</comment>
<dbReference type="SUPFAM" id="SSF81891">
    <property type="entry name" value="Poly A polymerase C-terminal region-like"/>
    <property type="match status" value="1"/>
</dbReference>
<accession>A0ABU8SL71</accession>
<comment type="miscellaneous">
    <text evidence="11">A single active site specifically recognizes both ATP and CTP and is responsible for their addition.</text>
</comment>
<dbReference type="InterPro" id="IPR043519">
    <property type="entry name" value="NT_sf"/>
</dbReference>
<proteinExistence type="inferred from homology"/>
<comment type="caution">
    <text evidence="15">The sequence shown here is derived from an EMBL/GenBank/DDBJ whole genome shotgun (WGS) entry which is preliminary data.</text>
</comment>
<dbReference type="InterPro" id="IPR023068">
    <property type="entry name" value="CCA-adding_enz_firmicutes"/>
</dbReference>
<keyword evidence="16" id="KW-1185">Reference proteome</keyword>
<gene>
    <name evidence="11" type="primary">cca</name>
    <name evidence="15" type="ORF">R4146_05725</name>
</gene>
<feature type="binding site" evidence="11">
    <location>
        <position position="168"/>
    </location>
    <ligand>
        <name>CTP</name>
        <dbReference type="ChEBI" id="CHEBI:37563"/>
    </ligand>
</feature>
<feature type="binding site" evidence="11">
    <location>
        <position position="116"/>
    </location>
    <ligand>
        <name>CTP</name>
        <dbReference type="ChEBI" id="CHEBI:37563"/>
    </ligand>
</feature>
<comment type="catalytic activity">
    <reaction evidence="11">
        <text>a tRNA with a 3' CCA end + 2 CTP + ATP = a tRNA with a 3' CCACCA end + 3 diphosphate</text>
        <dbReference type="Rhea" id="RHEA:76235"/>
        <dbReference type="Rhea" id="RHEA-COMP:10468"/>
        <dbReference type="Rhea" id="RHEA-COMP:18655"/>
        <dbReference type="ChEBI" id="CHEBI:30616"/>
        <dbReference type="ChEBI" id="CHEBI:33019"/>
        <dbReference type="ChEBI" id="CHEBI:37563"/>
        <dbReference type="ChEBI" id="CHEBI:83071"/>
        <dbReference type="ChEBI" id="CHEBI:195187"/>
    </reaction>
</comment>
<feature type="binding site" evidence="11">
    <location>
        <position position="32"/>
    </location>
    <ligand>
        <name>CTP</name>
        <dbReference type="ChEBI" id="CHEBI:37563"/>
    </ligand>
</feature>
<comment type="function">
    <text evidence="11">Catalyzes the addition and repair of the essential 3'-terminal CCA sequence in tRNAs without using a nucleic acid template. Adds these three nucleotides in the order of C, C, and A to the tRNA nucleotide-73, using CTP and ATP as substrates and producing inorganic pyrophosphate. tRNA 3'-terminal CCA addition is required both for tRNA processing and repair. Also involved in tRNA surveillance by mediating tandem CCA addition to generate a CCACCA at the 3' terminus of unstable tRNAs. While stable tRNAs receive only 3'-terminal CCA, unstable tRNAs are marked with CCACCA and rapidly degraded.</text>
</comment>
<evidence type="ECO:0000256" key="11">
    <source>
        <dbReference type="HAMAP-Rule" id="MF_01263"/>
    </source>
</evidence>
<feature type="binding site" evidence="11">
    <location>
        <position position="159"/>
    </location>
    <ligand>
        <name>CTP</name>
        <dbReference type="ChEBI" id="CHEBI:37563"/>
    </ligand>
</feature>
<dbReference type="EC" id="2.7.7.72" evidence="11"/>
<keyword evidence="7 11" id="KW-0692">RNA repair</keyword>
<dbReference type="PANTHER" id="PTHR46173:SF1">
    <property type="entry name" value="CCA TRNA NUCLEOTIDYLTRANSFERASE 1, MITOCHONDRIAL"/>
    <property type="match status" value="1"/>
</dbReference>
<sequence>MKITNLPAEFENARPVLQTIEDAGYEAYFVGGSVRDTIMGLKIHDVDIASSAYPAELKALFKRTVDTGIEHGTVMVLDHGNGYEVTTFRTESGYQDYRRPDKVEFIRSLPEDLKRRDFTINALAMKENGEVIDLFDGLTDLKNHLIRAVGNPDTRFNEDALRMMRAVRFASKLNFAIDPNTMDAISRHSQLLAKIAVERINTEFVKMMLGSQPQRGLQDMLNTNMVAYVPVFNDYRSAIETMIALPNFKLANENQVWGLLSVMFGLQRNQIAAMLKQWKAANQTISATQKITPAVNAFRDHKLSSVVLFDTGAERLKDSLAVANAIGINIDDQEVLHAYSQLPIKDDHELAINGGVLIKSGVVNPGPDLGRVLKELKLAVINGTVQNDQSQLLATAKRLLNR</sequence>
<keyword evidence="8 11" id="KW-0067">ATP-binding</keyword>
<dbReference type="NCBIfam" id="NF009814">
    <property type="entry name" value="PRK13299.1"/>
    <property type="match status" value="1"/>
</dbReference>
<dbReference type="InterPro" id="IPR002646">
    <property type="entry name" value="PolA_pol_head_dom"/>
</dbReference>
<keyword evidence="10 11" id="KW-0694">RNA-binding</keyword>
<feature type="domain" description="tRNA nucleotidyltransferase/poly(A) polymerase RNA and SrmB- binding" evidence="13">
    <location>
        <begin position="174"/>
        <end position="232"/>
    </location>
</feature>
<dbReference type="EMBL" id="JAWMWH010000001">
    <property type="protein sequence ID" value="MEJ6400657.1"/>
    <property type="molecule type" value="Genomic_DNA"/>
</dbReference>
<evidence type="ECO:0000256" key="5">
    <source>
        <dbReference type="ARBA" id="ARBA00022723"/>
    </source>
</evidence>
<feature type="binding site" evidence="11">
    <location>
        <position position="162"/>
    </location>
    <ligand>
        <name>ATP</name>
        <dbReference type="ChEBI" id="CHEBI:30616"/>
    </ligand>
</feature>
<dbReference type="CDD" id="cd05398">
    <property type="entry name" value="NT_ClassII-CCAase"/>
    <property type="match status" value="1"/>
</dbReference>
<dbReference type="Gene3D" id="1.10.246.80">
    <property type="match status" value="1"/>
</dbReference>
<keyword evidence="4 11" id="KW-0548">Nucleotidyltransferase</keyword>
<feature type="domain" description="Poly A polymerase head" evidence="12">
    <location>
        <begin position="27"/>
        <end position="147"/>
    </location>
</feature>
<feature type="binding site" evidence="11">
    <location>
        <position position="35"/>
    </location>
    <ligand>
        <name>ATP</name>
        <dbReference type="ChEBI" id="CHEBI:30616"/>
    </ligand>
</feature>
<dbReference type="Pfam" id="PF01743">
    <property type="entry name" value="PolyA_pol"/>
    <property type="match status" value="1"/>
</dbReference>
<evidence type="ECO:0000256" key="4">
    <source>
        <dbReference type="ARBA" id="ARBA00022695"/>
    </source>
</evidence>
<feature type="binding site" evidence="11">
    <location>
        <position position="159"/>
    </location>
    <ligand>
        <name>ATP</name>
        <dbReference type="ChEBI" id="CHEBI:30616"/>
    </ligand>
</feature>
<dbReference type="InterPro" id="IPR032828">
    <property type="entry name" value="PolyA_RNA-bd"/>
</dbReference>
<feature type="binding site" evidence="11">
    <location>
        <position position="162"/>
    </location>
    <ligand>
        <name>CTP</name>
        <dbReference type="ChEBI" id="CHEBI:37563"/>
    </ligand>
</feature>
<evidence type="ECO:0000259" key="13">
    <source>
        <dbReference type="Pfam" id="PF12627"/>
    </source>
</evidence>
<protein>
    <recommendedName>
        <fullName evidence="11">CCA-adding enzyme</fullName>
        <ecNumber evidence="11">2.7.7.72</ecNumber>
    </recommendedName>
    <alternativeName>
        <fullName evidence="11">CCA tRNA nucleotidyltransferase</fullName>
    </alternativeName>
    <alternativeName>
        <fullName evidence="11">tRNA CCA-pyrophosphorylase</fullName>
    </alternativeName>
    <alternativeName>
        <fullName evidence="11">tRNA adenylyl-/cytidylyl- transferase</fullName>
    </alternativeName>
    <alternativeName>
        <fullName evidence="11">tRNA nucleotidyltransferase</fullName>
    </alternativeName>
    <alternativeName>
        <fullName evidence="11">tRNA-NT</fullName>
    </alternativeName>
</protein>
<evidence type="ECO:0000256" key="7">
    <source>
        <dbReference type="ARBA" id="ARBA00022800"/>
    </source>
</evidence>
<dbReference type="SUPFAM" id="SSF81301">
    <property type="entry name" value="Nucleotidyltransferase"/>
    <property type="match status" value="1"/>
</dbReference>
<evidence type="ECO:0000256" key="1">
    <source>
        <dbReference type="ARBA" id="ARBA00001946"/>
    </source>
</evidence>
<evidence type="ECO:0000256" key="9">
    <source>
        <dbReference type="ARBA" id="ARBA00022842"/>
    </source>
</evidence>